<accession>A0A0F9JWL1</accession>
<evidence type="ECO:0000313" key="2">
    <source>
        <dbReference type="EMBL" id="KKM74214.1"/>
    </source>
</evidence>
<keyword evidence="1" id="KW-0472">Membrane</keyword>
<protein>
    <submittedName>
        <fullName evidence="2">Uncharacterized protein</fullName>
    </submittedName>
</protein>
<proteinExistence type="predicted"/>
<keyword evidence="1" id="KW-0812">Transmembrane</keyword>
<name>A0A0F9JWL1_9ZZZZ</name>
<reference evidence="2" key="1">
    <citation type="journal article" date="2015" name="Nature">
        <title>Complex archaea that bridge the gap between prokaryotes and eukaryotes.</title>
        <authorList>
            <person name="Spang A."/>
            <person name="Saw J.H."/>
            <person name="Jorgensen S.L."/>
            <person name="Zaremba-Niedzwiedzka K."/>
            <person name="Martijn J."/>
            <person name="Lind A.E."/>
            <person name="van Eijk R."/>
            <person name="Schleper C."/>
            <person name="Guy L."/>
            <person name="Ettema T.J."/>
        </authorList>
    </citation>
    <scope>NUCLEOTIDE SEQUENCE</scope>
</reference>
<comment type="caution">
    <text evidence="2">The sequence shown here is derived from an EMBL/GenBank/DDBJ whole genome shotgun (WGS) entry which is preliminary data.</text>
</comment>
<gene>
    <name evidence="2" type="ORF">LCGC14_1402560</name>
</gene>
<sequence>MSIQNYICGEDILCNAFSFPLAFGVFLIIIFYLGYFIGRRKTGESRNG</sequence>
<keyword evidence="1" id="KW-1133">Transmembrane helix</keyword>
<dbReference type="EMBL" id="LAZR01009176">
    <property type="protein sequence ID" value="KKM74214.1"/>
    <property type="molecule type" value="Genomic_DNA"/>
</dbReference>
<evidence type="ECO:0000256" key="1">
    <source>
        <dbReference type="SAM" id="Phobius"/>
    </source>
</evidence>
<organism evidence="2">
    <name type="scientific">marine sediment metagenome</name>
    <dbReference type="NCBI Taxonomy" id="412755"/>
    <lineage>
        <taxon>unclassified sequences</taxon>
        <taxon>metagenomes</taxon>
        <taxon>ecological metagenomes</taxon>
    </lineage>
</organism>
<dbReference type="AlphaFoldDB" id="A0A0F9JWL1"/>
<feature type="transmembrane region" description="Helical" evidence="1">
    <location>
        <begin position="19"/>
        <end position="38"/>
    </location>
</feature>